<dbReference type="GO" id="GO:0008270">
    <property type="term" value="F:zinc ion binding"/>
    <property type="evidence" value="ECO:0007669"/>
    <property type="project" value="InterPro"/>
</dbReference>
<reference evidence="1" key="2">
    <citation type="submission" date="2022-06" db="UniProtKB">
        <authorList>
            <consortium name="EnsemblMetazoa"/>
        </authorList>
    </citation>
    <scope>IDENTIFICATION</scope>
    <source>
        <strain evidence="1">PS312</strain>
    </source>
</reference>
<dbReference type="Pfam" id="PF00105">
    <property type="entry name" value="zf-C4"/>
    <property type="match status" value="2"/>
</dbReference>
<dbReference type="SUPFAM" id="SSF48508">
    <property type="entry name" value="Nuclear receptor ligand-binding domain"/>
    <property type="match status" value="2"/>
</dbReference>
<reference evidence="2" key="1">
    <citation type="journal article" date="2008" name="Nat. Genet.">
        <title>The Pristionchus pacificus genome provides a unique perspective on nematode lifestyle and parasitism.</title>
        <authorList>
            <person name="Dieterich C."/>
            <person name="Clifton S.W."/>
            <person name="Schuster L.N."/>
            <person name="Chinwalla A."/>
            <person name="Delehaunty K."/>
            <person name="Dinkelacker I."/>
            <person name="Fulton L."/>
            <person name="Fulton R."/>
            <person name="Godfrey J."/>
            <person name="Minx P."/>
            <person name="Mitreva M."/>
            <person name="Roeseler W."/>
            <person name="Tian H."/>
            <person name="Witte H."/>
            <person name="Yang S.P."/>
            <person name="Wilson R.K."/>
            <person name="Sommer R.J."/>
        </authorList>
    </citation>
    <scope>NUCLEOTIDE SEQUENCE [LARGE SCALE GENOMIC DNA]</scope>
    <source>
        <strain evidence="2">PS312</strain>
    </source>
</reference>
<protein>
    <submittedName>
        <fullName evidence="1">Nuclear receptor</fullName>
    </submittedName>
</protein>
<dbReference type="InterPro" id="IPR001628">
    <property type="entry name" value="Znf_hrmn_rcpt"/>
</dbReference>
<dbReference type="Pfam" id="PF00104">
    <property type="entry name" value="Hormone_recep"/>
    <property type="match status" value="2"/>
</dbReference>
<dbReference type="Gene3D" id="3.30.50.10">
    <property type="entry name" value="Erythroid Transcription Factor GATA-1, subunit A"/>
    <property type="match status" value="2"/>
</dbReference>
<dbReference type="Proteomes" id="UP000005239">
    <property type="component" value="Unassembled WGS sequence"/>
</dbReference>
<name>A0A2A6C285_PRIPA</name>
<dbReference type="PANTHER" id="PTHR46011:SF6">
    <property type="entry name" value="HIGH ZINC ACTIVATED NUCLEAR RECEPTOR PROTEIN"/>
    <property type="match status" value="1"/>
</dbReference>
<dbReference type="Gene3D" id="1.10.565.10">
    <property type="entry name" value="Retinoid X Receptor"/>
    <property type="match status" value="2"/>
</dbReference>
<dbReference type="AlphaFoldDB" id="A0A2A6C285"/>
<proteinExistence type="predicted"/>
<dbReference type="SUPFAM" id="SSF57716">
    <property type="entry name" value="Glucocorticoid receptor-like (DNA-binding domain)"/>
    <property type="match status" value="2"/>
</dbReference>
<dbReference type="GO" id="GO:0005634">
    <property type="term" value="C:nucleus"/>
    <property type="evidence" value="ECO:0000318"/>
    <property type="project" value="GO_Central"/>
</dbReference>
<accession>A0A2A6C285</accession>
<dbReference type="PROSITE" id="PS51843">
    <property type="entry name" value="NR_LBD"/>
    <property type="match status" value="2"/>
</dbReference>
<gene>
    <name evidence="1" type="primary">WBGene00113810</name>
</gene>
<evidence type="ECO:0000313" key="1">
    <source>
        <dbReference type="EnsemblMetazoa" id="PPA24256.1"/>
    </source>
</evidence>
<keyword evidence="2" id="KW-1185">Reference proteome</keyword>
<dbReference type="GO" id="GO:0043565">
    <property type="term" value="F:sequence-specific DNA binding"/>
    <property type="evidence" value="ECO:0007669"/>
    <property type="project" value="InterPro"/>
</dbReference>
<dbReference type="InterPro" id="IPR013088">
    <property type="entry name" value="Znf_NHR/GATA"/>
</dbReference>
<evidence type="ECO:0000313" key="2">
    <source>
        <dbReference type="Proteomes" id="UP000005239"/>
    </source>
</evidence>
<dbReference type="GO" id="GO:0003700">
    <property type="term" value="F:DNA-binding transcription factor activity"/>
    <property type="evidence" value="ECO:0000318"/>
    <property type="project" value="GO_Central"/>
</dbReference>
<dbReference type="PRINTS" id="PR00047">
    <property type="entry name" value="STROIDFINGER"/>
</dbReference>
<dbReference type="PANTHER" id="PTHR46011">
    <property type="entry name" value="NUCLEAR HORMONE RECEPTOR FAMILY MEMBER NHR-86-RELATED"/>
    <property type="match status" value="1"/>
</dbReference>
<dbReference type="InterPro" id="IPR035500">
    <property type="entry name" value="NHR-like_dom_sf"/>
</dbReference>
<accession>A0A8R1UEU8</accession>
<dbReference type="SMART" id="SM00399">
    <property type="entry name" value="ZnF_C4"/>
    <property type="match status" value="2"/>
</dbReference>
<dbReference type="InterPro" id="IPR000536">
    <property type="entry name" value="Nucl_hrmn_rcpt_lig-bd"/>
</dbReference>
<dbReference type="PROSITE" id="PS51030">
    <property type="entry name" value="NUCLEAR_REC_DBD_2"/>
    <property type="match status" value="2"/>
</dbReference>
<sequence>MQPKVANNIESHCLICGGKSEGANSGVDSCRACSAFFRRTVKDNMKYTCKAENKCDLSREVNSSVRHSSSDRDTPGPSQTVIEDDEFLKTNTSRIPLLAKVASLYHLSRSRRFYSELELLPKSLKKPKRADPVEAHQLQPCDVVLGDNMWRSNLRFITEFCDDTFEEFSILEKSDKFDLFRSFVATLFIYELEEASAMHNLEKENKRQISRTTYIDYGRPDLFWSNREPTADNKFLETWAETCSTPMHHRYFASFRDLKPTVIERAAIVALLFWNIDDLDMCISEETLTLCNEVRSRIMHELHVYYTEILIKENYSLRLGKVLDHLHETNAHARGMRTELLMYVMIGAMKPETTFFDLIRIPSPRNSGRSCLICCAKSEGANSGVESCRACSAFFRRSVVESMKYVCKNDLKCEIKRDQKRMCRACRLRRCLEVGMVPENVKTATRSSSADPEIPGPSKPVGEDDDFLYLHTNRIPLLTKIAKLYHLSRTRRFYSELSMLPMEAKKPDSSKDPIEAQQLHPCDIYLADNLWKTNIRFITEFCTETFEEFASLVQTDKFDLFRSFIATLFVYELEEATTQNRLELEHKRQMSRTTYVDFTRPELFFSKRESTADDKFLKTWSEACKDPAHFRMLASLRDLNLCVIERAAIIALLFWNIDDLDMCISEETLALCVSMRTRIMRELHVYYTFVSHAHGMRTELLMYVMIGAMKPDTTLYDLIRV</sequence>
<dbReference type="EnsemblMetazoa" id="PPA24256.1">
    <property type="protein sequence ID" value="PPA24256.1"/>
    <property type="gene ID" value="WBGene00113810"/>
</dbReference>
<dbReference type="SMART" id="SM00430">
    <property type="entry name" value="HOLI"/>
    <property type="match status" value="2"/>
</dbReference>
<organism evidence="1 2">
    <name type="scientific">Pristionchus pacificus</name>
    <name type="common">Parasitic nematode worm</name>
    <dbReference type="NCBI Taxonomy" id="54126"/>
    <lineage>
        <taxon>Eukaryota</taxon>
        <taxon>Metazoa</taxon>
        <taxon>Ecdysozoa</taxon>
        <taxon>Nematoda</taxon>
        <taxon>Chromadorea</taxon>
        <taxon>Rhabditida</taxon>
        <taxon>Rhabditina</taxon>
        <taxon>Diplogasteromorpha</taxon>
        <taxon>Diplogasteroidea</taxon>
        <taxon>Neodiplogasteridae</taxon>
        <taxon>Pristionchus</taxon>
    </lineage>
</organism>